<proteinExistence type="predicted"/>
<dbReference type="EMBL" id="QUSF01000003">
    <property type="protein sequence ID" value="RLW11231.1"/>
    <property type="molecule type" value="Genomic_DNA"/>
</dbReference>
<comment type="caution">
    <text evidence="1">The sequence shown here is derived from an EMBL/GenBank/DDBJ whole genome shotgun (WGS) entry which is preliminary data.</text>
</comment>
<organism evidence="1 2">
    <name type="scientific">Chloebia gouldiae</name>
    <name type="common">Gouldian finch</name>
    <name type="synonym">Erythrura gouldiae</name>
    <dbReference type="NCBI Taxonomy" id="44316"/>
    <lineage>
        <taxon>Eukaryota</taxon>
        <taxon>Metazoa</taxon>
        <taxon>Chordata</taxon>
        <taxon>Craniata</taxon>
        <taxon>Vertebrata</taxon>
        <taxon>Euteleostomi</taxon>
        <taxon>Archelosauria</taxon>
        <taxon>Archosauria</taxon>
        <taxon>Dinosauria</taxon>
        <taxon>Saurischia</taxon>
        <taxon>Theropoda</taxon>
        <taxon>Coelurosauria</taxon>
        <taxon>Aves</taxon>
        <taxon>Neognathae</taxon>
        <taxon>Neoaves</taxon>
        <taxon>Telluraves</taxon>
        <taxon>Australaves</taxon>
        <taxon>Passeriformes</taxon>
        <taxon>Passeroidea</taxon>
        <taxon>Passeridae</taxon>
        <taxon>Chloebia</taxon>
    </lineage>
</organism>
<protein>
    <submittedName>
        <fullName evidence="1">Uncharacterized protein</fullName>
    </submittedName>
</protein>
<sequence length="84" mass="9143">MGNGGAFPAGPWGGRQHLSLDRLQPGPNVWLKAGMRLRGENGIETWLPKSKGGCQQDSNTFNCCGTDAFEAQCLCCEQWQKSSK</sequence>
<accession>A0A3L8SXL1</accession>
<evidence type="ECO:0000313" key="2">
    <source>
        <dbReference type="Proteomes" id="UP000276834"/>
    </source>
</evidence>
<name>A0A3L8SXL1_CHLGU</name>
<keyword evidence="2" id="KW-1185">Reference proteome</keyword>
<evidence type="ECO:0000313" key="1">
    <source>
        <dbReference type="EMBL" id="RLW11231.1"/>
    </source>
</evidence>
<dbReference type="AlphaFoldDB" id="A0A3L8SXL1"/>
<gene>
    <name evidence="1" type="ORF">DV515_00001805</name>
</gene>
<dbReference type="Proteomes" id="UP000276834">
    <property type="component" value="Unassembled WGS sequence"/>
</dbReference>
<reference evidence="1 2" key="1">
    <citation type="journal article" date="2018" name="Proc. R. Soc. B">
        <title>A non-coding region near Follistatin controls head colour polymorphism in the Gouldian finch.</title>
        <authorList>
            <person name="Toomey M.B."/>
            <person name="Marques C.I."/>
            <person name="Andrade P."/>
            <person name="Araujo P.M."/>
            <person name="Sabatino S."/>
            <person name="Gazda M.A."/>
            <person name="Afonso S."/>
            <person name="Lopes R.J."/>
            <person name="Corbo J.C."/>
            <person name="Carneiro M."/>
        </authorList>
    </citation>
    <scope>NUCLEOTIDE SEQUENCE [LARGE SCALE GENOMIC DNA]</scope>
    <source>
        <strain evidence="1">Red01</strain>
        <tissue evidence="1">Muscle</tissue>
    </source>
</reference>